<comment type="similarity">
    <text evidence="1">Belongs to the 'GDSL' lipolytic enzyme family.</text>
</comment>
<sequence>SSLQIPMHPGIQLAKLASNTARLPSQSMALLQRLLVALLRVLVAGEQAAPMFPADTGGVEAAGYYARVFCFGNSLTDTGNNPILPATAGGPSTSPPYGMTYFHRPTGRSSDGRLVIDFIVKALRVPQPTPYLAGKTAADFLAGTNFAVGGATALDPALLKSRGIVSSVPVSLSNETRWFENTLQLLATSPNARRRIAQASLFFFGEIGVNDYFLALASNHTVEEAATLVPDIIGVIRSAVIATIVAGARTVVITGMIPLGCEPQLLALFPGGSAADYDPESGCNAWFNDLAELHNRALIRMLRQLRRAFPAAAVHYADFYLPVTAIVASPAKYDFGERPLVACCGGGGNAYNFTFAAFCSSPASTVCDDPSKYVSWDGIHYTEAVNRLVARAMLRGVLPVPNPSLSMAASSSREYTRSDVTESTDATL</sequence>
<evidence type="ECO:0000256" key="1">
    <source>
        <dbReference type="ARBA" id="ARBA00008668"/>
    </source>
</evidence>
<evidence type="ECO:0000256" key="3">
    <source>
        <dbReference type="ARBA" id="ARBA00022801"/>
    </source>
</evidence>
<dbReference type="EMBL" id="SPHZ02000011">
    <property type="protein sequence ID" value="KAF0892755.1"/>
    <property type="molecule type" value="Genomic_DNA"/>
</dbReference>
<dbReference type="GO" id="GO:0016788">
    <property type="term" value="F:hydrolase activity, acting on ester bonds"/>
    <property type="evidence" value="ECO:0007669"/>
    <property type="project" value="InterPro"/>
</dbReference>
<dbReference type="SUPFAM" id="SSF52266">
    <property type="entry name" value="SGNH hydrolase"/>
    <property type="match status" value="1"/>
</dbReference>
<evidence type="ECO:0000256" key="5">
    <source>
        <dbReference type="SAM" id="MobiDB-lite"/>
    </source>
</evidence>
<keyword evidence="7" id="KW-1185">Reference proteome</keyword>
<feature type="region of interest" description="Disordered" evidence="5">
    <location>
        <begin position="406"/>
        <end position="428"/>
    </location>
</feature>
<dbReference type="InterPro" id="IPR035669">
    <property type="entry name" value="SGNH_plant_lipase-like"/>
</dbReference>
<dbReference type="PANTHER" id="PTHR22835:SF544">
    <property type="entry name" value="OS10G0393700 PROTEIN"/>
    <property type="match status" value="1"/>
</dbReference>
<dbReference type="InterPro" id="IPR036514">
    <property type="entry name" value="SGNH_hydro_sf"/>
</dbReference>
<dbReference type="CDD" id="cd01837">
    <property type="entry name" value="SGNH_plant_lipase_like"/>
    <property type="match status" value="1"/>
</dbReference>
<organism evidence="6 7">
    <name type="scientific">Oryza meyeriana var. granulata</name>
    <dbReference type="NCBI Taxonomy" id="110450"/>
    <lineage>
        <taxon>Eukaryota</taxon>
        <taxon>Viridiplantae</taxon>
        <taxon>Streptophyta</taxon>
        <taxon>Embryophyta</taxon>
        <taxon>Tracheophyta</taxon>
        <taxon>Spermatophyta</taxon>
        <taxon>Magnoliopsida</taxon>
        <taxon>Liliopsida</taxon>
        <taxon>Poales</taxon>
        <taxon>Poaceae</taxon>
        <taxon>BOP clade</taxon>
        <taxon>Oryzoideae</taxon>
        <taxon>Oryzeae</taxon>
        <taxon>Oryzinae</taxon>
        <taxon>Oryza</taxon>
        <taxon>Oryza meyeriana</taxon>
    </lineage>
</organism>
<dbReference type="PANTHER" id="PTHR22835">
    <property type="entry name" value="ZINC FINGER FYVE DOMAIN CONTAINING PROTEIN"/>
    <property type="match status" value="1"/>
</dbReference>
<reference evidence="6 7" key="1">
    <citation type="submission" date="2019-11" db="EMBL/GenBank/DDBJ databases">
        <title>Whole genome sequence of Oryza granulata.</title>
        <authorList>
            <person name="Li W."/>
        </authorList>
    </citation>
    <scope>NUCLEOTIDE SEQUENCE [LARGE SCALE GENOMIC DNA]</scope>
    <source>
        <strain evidence="7">cv. Menghai</strain>
        <tissue evidence="6">Leaf</tissue>
    </source>
</reference>
<dbReference type="Gene3D" id="3.40.50.1110">
    <property type="entry name" value="SGNH hydrolase"/>
    <property type="match status" value="1"/>
</dbReference>
<evidence type="ECO:0000313" key="7">
    <source>
        <dbReference type="Proteomes" id="UP000479710"/>
    </source>
</evidence>
<dbReference type="AlphaFoldDB" id="A0A6G1BWQ2"/>
<evidence type="ECO:0000256" key="4">
    <source>
        <dbReference type="ARBA" id="ARBA00023180"/>
    </source>
</evidence>
<evidence type="ECO:0000313" key="6">
    <source>
        <dbReference type="EMBL" id="KAF0892755.1"/>
    </source>
</evidence>
<comment type="caution">
    <text evidence="6">The sequence shown here is derived from an EMBL/GenBank/DDBJ whole genome shotgun (WGS) entry which is preliminary data.</text>
</comment>
<dbReference type="InterPro" id="IPR001087">
    <property type="entry name" value="GDSL"/>
</dbReference>
<proteinExistence type="inferred from homology"/>
<keyword evidence="4" id="KW-0325">Glycoprotein</keyword>
<name>A0A6G1BWQ2_9ORYZ</name>
<dbReference type="Proteomes" id="UP000479710">
    <property type="component" value="Unassembled WGS sequence"/>
</dbReference>
<evidence type="ECO:0000256" key="2">
    <source>
        <dbReference type="ARBA" id="ARBA00022729"/>
    </source>
</evidence>
<keyword evidence="2" id="KW-0732">Signal</keyword>
<keyword evidence="3" id="KW-0378">Hydrolase</keyword>
<dbReference type="Pfam" id="PF00657">
    <property type="entry name" value="Lipase_GDSL"/>
    <property type="match status" value="1"/>
</dbReference>
<feature type="non-terminal residue" evidence="6">
    <location>
        <position position="1"/>
    </location>
</feature>
<protein>
    <submittedName>
        <fullName evidence="6">Uncharacterized protein</fullName>
    </submittedName>
</protein>
<accession>A0A6G1BWQ2</accession>
<gene>
    <name evidence="6" type="ORF">E2562_017718</name>
</gene>
<dbReference type="OrthoDB" id="1600564at2759"/>